<name>A0A645INV5_9ZZZZ</name>
<proteinExistence type="predicted"/>
<feature type="region of interest" description="Disordered" evidence="1">
    <location>
        <begin position="60"/>
        <end position="79"/>
    </location>
</feature>
<evidence type="ECO:0000313" key="2">
    <source>
        <dbReference type="EMBL" id="MPN52790.1"/>
    </source>
</evidence>
<comment type="caution">
    <text evidence="2">The sequence shown here is derived from an EMBL/GenBank/DDBJ whole genome shotgun (WGS) entry which is preliminary data.</text>
</comment>
<feature type="region of interest" description="Disordered" evidence="1">
    <location>
        <begin position="99"/>
        <end position="132"/>
    </location>
</feature>
<gene>
    <name evidence="2" type="ORF">SDC9_200453</name>
</gene>
<feature type="compositionally biased region" description="Basic and acidic residues" evidence="1">
    <location>
        <begin position="123"/>
        <end position="132"/>
    </location>
</feature>
<dbReference type="EMBL" id="VSSQ01119228">
    <property type="protein sequence ID" value="MPN52790.1"/>
    <property type="molecule type" value="Genomic_DNA"/>
</dbReference>
<protein>
    <submittedName>
        <fullName evidence="2">Uncharacterized protein</fullName>
    </submittedName>
</protein>
<reference evidence="2" key="1">
    <citation type="submission" date="2019-08" db="EMBL/GenBank/DDBJ databases">
        <authorList>
            <person name="Kucharzyk K."/>
            <person name="Murdoch R.W."/>
            <person name="Higgins S."/>
            <person name="Loffler F."/>
        </authorList>
    </citation>
    <scope>NUCLEOTIDE SEQUENCE</scope>
</reference>
<sequence length="132" mass="14515">MLGQPLAFAELCPDQVDVAALIEIGQHQPDRQQAQGDDADPPAQHPLAAGSQRLVAEAQDVAPFDRLADRREEGLGEGTKGRRLVGFVELYQIDRLVGGHQIDRGTEPHAAQLSAPHRRGVHDHRLDELQQR</sequence>
<dbReference type="AlphaFoldDB" id="A0A645INV5"/>
<evidence type="ECO:0000256" key="1">
    <source>
        <dbReference type="SAM" id="MobiDB-lite"/>
    </source>
</evidence>
<accession>A0A645INV5</accession>
<organism evidence="2">
    <name type="scientific">bioreactor metagenome</name>
    <dbReference type="NCBI Taxonomy" id="1076179"/>
    <lineage>
        <taxon>unclassified sequences</taxon>
        <taxon>metagenomes</taxon>
        <taxon>ecological metagenomes</taxon>
    </lineage>
</organism>
<feature type="region of interest" description="Disordered" evidence="1">
    <location>
        <begin position="25"/>
        <end position="51"/>
    </location>
</feature>